<dbReference type="AlphaFoldDB" id="A0A5K1GQA3"/>
<protein>
    <submittedName>
        <fullName evidence="1">Uncharacterized protein</fullName>
    </submittedName>
</protein>
<sequence>MFCNQEQFCANVVDVFSPLPVFLVDLSGKKTLHKLRKMKH</sequence>
<evidence type="ECO:0000313" key="1">
    <source>
        <dbReference type="EMBL" id="VVW77370.1"/>
    </source>
</evidence>
<reference evidence="1" key="1">
    <citation type="submission" date="2019-09" db="EMBL/GenBank/DDBJ databases">
        <authorList>
            <person name="Zhang L."/>
        </authorList>
    </citation>
    <scope>NUCLEOTIDE SEQUENCE</scope>
</reference>
<proteinExistence type="predicted"/>
<dbReference type="EMBL" id="LR721787">
    <property type="protein sequence ID" value="VVW77370.1"/>
    <property type="molecule type" value="Genomic_DNA"/>
</dbReference>
<gene>
    <name evidence="1" type="ORF">NYM_LOCUS27228</name>
</gene>
<name>A0A5K1GQA3_9MAGN</name>
<accession>A0A5K1GQA3</accession>
<organism evidence="1">
    <name type="scientific">Nymphaea colorata</name>
    <name type="common">pocket water lily</name>
    <dbReference type="NCBI Taxonomy" id="210225"/>
    <lineage>
        <taxon>Eukaryota</taxon>
        <taxon>Viridiplantae</taxon>
        <taxon>Streptophyta</taxon>
        <taxon>Embryophyta</taxon>
        <taxon>Tracheophyta</taxon>
        <taxon>Spermatophyta</taxon>
        <taxon>Magnoliopsida</taxon>
        <taxon>Nymphaeales</taxon>
        <taxon>Nymphaeaceae</taxon>
        <taxon>Nymphaea</taxon>
    </lineage>
</organism>